<evidence type="ECO:0000313" key="5">
    <source>
        <dbReference type="Proteomes" id="UP000182975"/>
    </source>
</evidence>
<keyword evidence="5" id="KW-1185">Reference proteome</keyword>
<evidence type="ECO:0000259" key="3">
    <source>
        <dbReference type="PROSITE" id="PS51635"/>
    </source>
</evidence>
<organism evidence="4 5">
    <name type="scientific">Denitrobacterium detoxificans</name>
    <dbReference type="NCBI Taxonomy" id="79604"/>
    <lineage>
        <taxon>Bacteria</taxon>
        <taxon>Bacillati</taxon>
        <taxon>Actinomycetota</taxon>
        <taxon>Coriobacteriia</taxon>
        <taxon>Eggerthellales</taxon>
        <taxon>Eggerthellaceae</taxon>
        <taxon>Denitrobacterium</taxon>
    </lineage>
</organism>
<feature type="domain" description="PNPLA" evidence="3">
    <location>
        <begin position="27"/>
        <end position="202"/>
    </location>
</feature>
<dbReference type="InterPro" id="IPR016035">
    <property type="entry name" value="Acyl_Trfase/lysoPLipase"/>
</dbReference>
<dbReference type="OrthoDB" id="9802424at2"/>
<feature type="short sequence motif" description="DGA/G" evidence="2">
    <location>
        <begin position="185"/>
        <end position="187"/>
    </location>
</feature>
<accession>A0A172RW98</accession>
<sequence>MTQHESETTGRGLHGGELTSNIFDTALIFEGGGMRVSYTAAVVNTLLEQGLYFDNVYGLSAGASNTVNYLSRDSDRVKRSFVDLVDMEDFGGMGSLLLHKGMFNARKIYQEACKPGGFLPYDFQTFAANPAKCTISSFERDTGRTVYWTKRELSTLDEVMVRVRASSTLPLLMPPPLVDGKRYYDGGLGEGAGFMLPKAKADGFTRFFIVRTRPKAYRKQNPHGFMAKLTNAMLWRRPRLREALAHRADAYNAQCDEIERLQAEGRAYVFYAEGMSVESGTTDKAALQASYDMGWEQAHRELPAMLAFLEGHIER</sequence>
<dbReference type="AlphaFoldDB" id="A0A172RW98"/>
<dbReference type="Pfam" id="PF01734">
    <property type="entry name" value="Patatin"/>
    <property type="match status" value="1"/>
</dbReference>
<reference evidence="5" key="1">
    <citation type="submission" date="2016-10" db="EMBL/GenBank/DDBJ databases">
        <authorList>
            <person name="Varghese N."/>
        </authorList>
    </citation>
    <scope>NUCLEOTIDE SEQUENCE [LARGE SCALE GENOMIC DNA]</scope>
    <source>
        <strain evidence="5">DSM 21843</strain>
    </source>
</reference>
<dbReference type="InterPro" id="IPR045943">
    <property type="entry name" value="DUF6363"/>
</dbReference>
<dbReference type="InterPro" id="IPR037483">
    <property type="entry name" value="YjjU-like"/>
</dbReference>
<keyword evidence="1 2" id="KW-0443">Lipid metabolism</keyword>
<dbReference type="RefSeq" id="WP_066660389.1">
    <property type="nucleotide sequence ID" value="NZ_CP011402.1"/>
</dbReference>
<evidence type="ECO:0000313" key="4">
    <source>
        <dbReference type="EMBL" id="SEO96945.1"/>
    </source>
</evidence>
<dbReference type="InterPro" id="IPR002641">
    <property type="entry name" value="PNPLA_dom"/>
</dbReference>
<dbReference type="Pfam" id="PF19890">
    <property type="entry name" value="DUF6363"/>
    <property type="match status" value="1"/>
</dbReference>
<feature type="short sequence motif" description="GXSXG" evidence="2">
    <location>
        <begin position="58"/>
        <end position="62"/>
    </location>
</feature>
<comment type="caution">
    <text evidence="2">Lacks conserved residue(s) required for the propagation of feature annotation.</text>
</comment>
<dbReference type="KEGG" id="ddt:AAY81_01185"/>
<name>A0A172RW98_9ACTN</name>
<evidence type="ECO:0000256" key="2">
    <source>
        <dbReference type="PROSITE-ProRule" id="PRU01161"/>
    </source>
</evidence>
<protein>
    <submittedName>
        <fullName evidence="4">Predicted phospholipase, patatin/cPLA2 family</fullName>
    </submittedName>
</protein>
<dbReference type="CDD" id="cd07208">
    <property type="entry name" value="Pat_hypo_Ecoli_yjju_like"/>
    <property type="match status" value="1"/>
</dbReference>
<feature type="active site" description="Proton acceptor" evidence="2">
    <location>
        <position position="185"/>
    </location>
</feature>
<keyword evidence="2" id="KW-0378">Hydrolase</keyword>
<dbReference type="EMBL" id="FOEC01000014">
    <property type="protein sequence ID" value="SEO96945.1"/>
    <property type="molecule type" value="Genomic_DNA"/>
</dbReference>
<gene>
    <name evidence="4" type="ORF">SAMN02910314_01777</name>
</gene>
<dbReference type="GO" id="GO:0016787">
    <property type="term" value="F:hydrolase activity"/>
    <property type="evidence" value="ECO:0007669"/>
    <property type="project" value="UniProtKB-UniRule"/>
</dbReference>
<dbReference type="Proteomes" id="UP000182975">
    <property type="component" value="Unassembled WGS sequence"/>
</dbReference>
<dbReference type="GO" id="GO:0016042">
    <property type="term" value="P:lipid catabolic process"/>
    <property type="evidence" value="ECO:0007669"/>
    <property type="project" value="UniProtKB-UniRule"/>
</dbReference>
<keyword evidence="2" id="KW-0442">Lipid degradation</keyword>
<evidence type="ECO:0000256" key="1">
    <source>
        <dbReference type="ARBA" id="ARBA00023098"/>
    </source>
</evidence>
<feature type="active site" description="Nucleophile" evidence="2">
    <location>
        <position position="60"/>
    </location>
</feature>
<dbReference type="SUPFAM" id="SSF52151">
    <property type="entry name" value="FabD/lysophospholipase-like"/>
    <property type="match status" value="1"/>
</dbReference>
<dbReference type="PATRIC" id="fig|79604.3.peg.247"/>
<dbReference type="PROSITE" id="PS51635">
    <property type="entry name" value="PNPLA"/>
    <property type="match status" value="1"/>
</dbReference>
<dbReference type="Gene3D" id="3.40.1090.10">
    <property type="entry name" value="Cytosolic phospholipase A2 catalytic domain"/>
    <property type="match status" value="2"/>
</dbReference>
<proteinExistence type="predicted"/>